<gene>
    <name evidence="2" type="ORF">RBSH_03157</name>
</gene>
<evidence type="ECO:0000313" key="3">
    <source>
        <dbReference type="Proteomes" id="UP000007993"/>
    </source>
</evidence>
<dbReference type="EMBL" id="AMCW01000094">
    <property type="protein sequence ID" value="EKK01492.1"/>
    <property type="molecule type" value="Genomic_DNA"/>
</dbReference>
<accession>K5D4A8</accession>
<feature type="compositionally biased region" description="Low complexity" evidence="1">
    <location>
        <begin position="64"/>
        <end position="83"/>
    </location>
</feature>
<dbReference type="Proteomes" id="UP000007993">
    <property type="component" value="Unassembled WGS sequence"/>
</dbReference>
<name>K5D4A8_RHOBT</name>
<feature type="region of interest" description="Disordered" evidence="1">
    <location>
        <begin position="1"/>
        <end position="45"/>
    </location>
</feature>
<evidence type="ECO:0000313" key="2">
    <source>
        <dbReference type="EMBL" id="EKK01492.1"/>
    </source>
</evidence>
<protein>
    <submittedName>
        <fullName evidence="2">Uncharacterized protein</fullName>
    </submittedName>
</protein>
<dbReference type="PATRIC" id="fig|993517.3.peg.3430"/>
<sequence length="89" mass="9299">MGDGAKGTEWTPHMHDDNAASPSTVRLSTLDGAGTTSEISPNKSSRSGVAFAIFLQQLLMSAEAPLQQPQSSPSASTSQLLQAWQTVSP</sequence>
<proteinExistence type="predicted"/>
<dbReference type="AlphaFoldDB" id="K5D4A8"/>
<comment type="caution">
    <text evidence="2">The sequence shown here is derived from an EMBL/GenBank/DDBJ whole genome shotgun (WGS) entry which is preliminary data.</text>
</comment>
<feature type="region of interest" description="Disordered" evidence="1">
    <location>
        <begin position="64"/>
        <end position="89"/>
    </location>
</feature>
<organism evidence="2 3">
    <name type="scientific">Rhodopirellula baltica SH28</name>
    <dbReference type="NCBI Taxonomy" id="993517"/>
    <lineage>
        <taxon>Bacteria</taxon>
        <taxon>Pseudomonadati</taxon>
        <taxon>Planctomycetota</taxon>
        <taxon>Planctomycetia</taxon>
        <taxon>Pirellulales</taxon>
        <taxon>Pirellulaceae</taxon>
        <taxon>Rhodopirellula</taxon>
    </lineage>
</organism>
<evidence type="ECO:0000256" key="1">
    <source>
        <dbReference type="SAM" id="MobiDB-lite"/>
    </source>
</evidence>
<feature type="compositionally biased region" description="Polar residues" evidence="1">
    <location>
        <begin position="34"/>
        <end position="45"/>
    </location>
</feature>
<reference evidence="2 3" key="1">
    <citation type="journal article" date="2013" name="Mar. Genomics">
        <title>Expression of sulfatases in Rhodopirellula baltica and the diversity of sulfatases in the genus Rhodopirellula.</title>
        <authorList>
            <person name="Wegner C.E."/>
            <person name="Richter-Heitmann T."/>
            <person name="Klindworth A."/>
            <person name="Klockow C."/>
            <person name="Richter M."/>
            <person name="Achstetter T."/>
            <person name="Glockner F.O."/>
            <person name="Harder J."/>
        </authorList>
    </citation>
    <scope>NUCLEOTIDE SEQUENCE [LARGE SCALE GENOMIC DNA]</scope>
    <source>
        <strain evidence="2 3">SH28</strain>
    </source>
</reference>